<dbReference type="InterPro" id="IPR008915">
    <property type="entry name" value="Peptidase_M50"/>
</dbReference>
<dbReference type="GO" id="GO:0006508">
    <property type="term" value="P:proteolysis"/>
    <property type="evidence" value="ECO:0007669"/>
    <property type="project" value="UniProtKB-KW"/>
</dbReference>
<dbReference type="GO" id="GO:0004222">
    <property type="term" value="F:metalloendopeptidase activity"/>
    <property type="evidence" value="ECO:0007669"/>
    <property type="project" value="InterPro"/>
</dbReference>
<dbReference type="InterPro" id="IPR004387">
    <property type="entry name" value="Pept_M50_Zn"/>
</dbReference>
<comment type="cofactor">
    <cofactor evidence="1">
        <name>Zn(2+)</name>
        <dbReference type="ChEBI" id="CHEBI:29105"/>
    </cofactor>
</comment>
<accession>A0A1G1ZPZ3</accession>
<evidence type="ECO:0000256" key="11">
    <source>
        <dbReference type="SAM" id="Phobius"/>
    </source>
</evidence>
<dbReference type="AlphaFoldDB" id="A0A1G1ZPZ3"/>
<evidence type="ECO:0000256" key="8">
    <source>
        <dbReference type="ARBA" id="ARBA00022989"/>
    </source>
</evidence>
<dbReference type="Gene3D" id="2.30.42.10">
    <property type="match status" value="1"/>
</dbReference>
<reference evidence="13 14" key="1">
    <citation type="journal article" date="2016" name="Nat. Commun.">
        <title>Thousands of microbial genomes shed light on interconnected biogeochemical processes in an aquifer system.</title>
        <authorList>
            <person name="Anantharaman K."/>
            <person name="Brown C.T."/>
            <person name="Hug L.A."/>
            <person name="Sharon I."/>
            <person name="Castelle C.J."/>
            <person name="Probst A.J."/>
            <person name="Thomas B.C."/>
            <person name="Singh A."/>
            <person name="Wilkins M.J."/>
            <person name="Karaoz U."/>
            <person name="Brodie E.L."/>
            <person name="Williams K.H."/>
            <person name="Hubbard S.S."/>
            <person name="Banfield J.F."/>
        </authorList>
    </citation>
    <scope>NUCLEOTIDE SEQUENCE [LARGE SCALE GENOMIC DNA]</scope>
</reference>
<feature type="transmembrane region" description="Helical" evidence="11">
    <location>
        <begin position="340"/>
        <end position="358"/>
    </location>
</feature>
<comment type="caution">
    <text evidence="13">The sequence shown here is derived from an EMBL/GenBank/DDBJ whole genome shotgun (WGS) entry which is preliminary data.</text>
</comment>
<sequence>MTSFLTVFLIFIGLSLMIVLHECGHFLMARFFGLRVDEFGFGLPPRLWGKKIGETIYSINWLPFGGFVKIFGEDGAEALINKEERGGDALDAKRSFRSAKPLKKALIVAAGVIMNFLFGWLLLWFVLVIGTPQALLIVDVREGSPAFHGGLMVNDVVTEMKVNYESLIFSPETGYGVEDAVQFINDHRGEAIQFRIQRGGEITESNVVPRVNPPEGEGALGIAMSGAGLTPQNPFSAVILSFKEALNITKAIALGIIDFIARIITGLPVEGVVGPIGIINLAITSGRMGLVYVVQLLALISLNLAVLNIIPFPALDGGRLLFVIIEKIKGSPLSIKTESFINGIGFIALLILMVLITLKDVSMLL</sequence>
<evidence type="ECO:0000256" key="3">
    <source>
        <dbReference type="ARBA" id="ARBA00007931"/>
    </source>
</evidence>
<keyword evidence="5 11" id="KW-0812">Transmembrane</keyword>
<protein>
    <recommendedName>
        <fullName evidence="12">Peptidase M50 domain-containing protein</fullName>
    </recommendedName>
</protein>
<dbReference type="PANTHER" id="PTHR42837:SF2">
    <property type="entry name" value="MEMBRANE METALLOPROTEASE ARASP2, CHLOROPLASTIC-RELATED"/>
    <property type="match status" value="1"/>
</dbReference>
<feature type="transmembrane region" description="Helical" evidence="11">
    <location>
        <begin position="105"/>
        <end position="127"/>
    </location>
</feature>
<feature type="domain" description="Peptidase M50" evidence="12">
    <location>
        <begin position="11"/>
        <end position="352"/>
    </location>
</feature>
<evidence type="ECO:0000256" key="5">
    <source>
        <dbReference type="ARBA" id="ARBA00022692"/>
    </source>
</evidence>
<dbReference type="Proteomes" id="UP000178517">
    <property type="component" value="Unassembled WGS sequence"/>
</dbReference>
<evidence type="ECO:0000256" key="10">
    <source>
        <dbReference type="ARBA" id="ARBA00023136"/>
    </source>
</evidence>
<dbReference type="EMBL" id="MHJI01000012">
    <property type="protein sequence ID" value="OGY65820.1"/>
    <property type="molecule type" value="Genomic_DNA"/>
</dbReference>
<evidence type="ECO:0000256" key="1">
    <source>
        <dbReference type="ARBA" id="ARBA00001947"/>
    </source>
</evidence>
<feature type="transmembrane region" description="Helical" evidence="11">
    <location>
        <begin position="290"/>
        <end position="310"/>
    </location>
</feature>
<feature type="transmembrane region" description="Helical" evidence="11">
    <location>
        <begin position="259"/>
        <end position="283"/>
    </location>
</feature>
<evidence type="ECO:0000313" key="14">
    <source>
        <dbReference type="Proteomes" id="UP000178517"/>
    </source>
</evidence>
<keyword evidence="8 11" id="KW-1133">Transmembrane helix</keyword>
<evidence type="ECO:0000313" key="13">
    <source>
        <dbReference type="EMBL" id="OGY65820.1"/>
    </source>
</evidence>
<evidence type="ECO:0000256" key="7">
    <source>
        <dbReference type="ARBA" id="ARBA00022833"/>
    </source>
</evidence>
<comment type="subcellular location">
    <subcellularLocation>
        <location evidence="2">Membrane</location>
        <topology evidence="2">Multi-pass membrane protein</topology>
    </subcellularLocation>
</comment>
<dbReference type="STRING" id="1798406.A3A04_00410"/>
<evidence type="ECO:0000256" key="6">
    <source>
        <dbReference type="ARBA" id="ARBA00022801"/>
    </source>
</evidence>
<dbReference type="PANTHER" id="PTHR42837">
    <property type="entry name" value="REGULATOR OF SIGMA-E PROTEASE RSEP"/>
    <property type="match status" value="1"/>
</dbReference>
<evidence type="ECO:0000256" key="4">
    <source>
        <dbReference type="ARBA" id="ARBA00022670"/>
    </source>
</evidence>
<dbReference type="Pfam" id="PF02163">
    <property type="entry name" value="Peptidase_M50"/>
    <property type="match status" value="1"/>
</dbReference>
<keyword evidence="6" id="KW-0378">Hydrolase</keyword>
<gene>
    <name evidence="13" type="ORF">A3A04_00410</name>
</gene>
<name>A0A1G1ZPZ3_9BACT</name>
<keyword evidence="7" id="KW-0862">Zinc</keyword>
<evidence type="ECO:0000256" key="2">
    <source>
        <dbReference type="ARBA" id="ARBA00004141"/>
    </source>
</evidence>
<dbReference type="GO" id="GO:0016020">
    <property type="term" value="C:membrane"/>
    <property type="evidence" value="ECO:0007669"/>
    <property type="project" value="UniProtKB-SubCell"/>
</dbReference>
<keyword evidence="9" id="KW-0482">Metalloprotease</keyword>
<evidence type="ECO:0000256" key="9">
    <source>
        <dbReference type="ARBA" id="ARBA00023049"/>
    </source>
</evidence>
<organism evidence="13 14">
    <name type="scientific">Candidatus Harrisonbacteria bacterium RIFCSPLOWO2_01_FULL_40_28</name>
    <dbReference type="NCBI Taxonomy" id="1798406"/>
    <lineage>
        <taxon>Bacteria</taxon>
        <taxon>Candidatus Harrisoniibacteriota</taxon>
    </lineage>
</organism>
<dbReference type="InterPro" id="IPR036034">
    <property type="entry name" value="PDZ_sf"/>
</dbReference>
<dbReference type="CDD" id="cd06163">
    <property type="entry name" value="S2P-M50_PDZ_RseP-like"/>
    <property type="match status" value="1"/>
</dbReference>
<dbReference type="SUPFAM" id="SSF50156">
    <property type="entry name" value="PDZ domain-like"/>
    <property type="match status" value="1"/>
</dbReference>
<keyword evidence="4" id="KW-0645">Protease</keyword>
<keyword evidence="10 11" id="KW-0472">Membrane</keyword>
<evidence type="ECO:0000259" key="12">
    <source>
        <dbReference type="Pfam" id="PF02163"/>
    </source>
</evidence>
<comment type="similarity">
    <text evidence="3">Belongs to the peptidase M50B family.</text>
</comment>
<proteinExistence type="inferred from homology"/>
<feature type="transmembrane region" description="Helical" evidence="11">
    <location>
        <begin position="6"/>
        <end position="27"/>
    </location>
</feature>